<evidence type="ECO:0000256" key="3">
    <source>
        <dbReference type="ARBA" id="ARBA00022723"/>
    </source>
</evidence>
<keyword evidence="10" id="KW-1185">Reference proteome</keyword>
<evidence type="ECO:0000313" key="10">
    <source>
        <dbReference type="Proteomes" id="UP000242205"/>
    </source>
</evidence>
<dbReference type="GO" id="GO:0009102">
    <property type="term" value="P:biotin biosynthetic process"/>
    <property type="evidence" value="ECO:0007669"/>
    <property type="project" value="UniProtKB-UniRule"/>
</dbReference>
<feature type="binding site" evidence="8">
    <location>
        <position position="20"/>
    </location>
    <ligand>
        <name>Mg(2+)</name>
        <dbReference type="ChEBI" id="CHEBI:18420"/>
    </ligand>
</feature>
<dbReference type="GO" id="GO:0004141">
    <property type="term" value="F:dethiobiotin synthase activity"/>
    <property type="evidence" value="ECO:0007669"/>
    <property type="project" value="UniProtKB-UniRule"/>
</dbReference>
<dbReference type="UniPathway" id="UPA00078">
    <property type="reaction ID" value="UER00161"/>
</dbReference>
<dbReference type="PANTHER" id="PTHR43210">
    <property type="entry name" value="DETHIOBIOTIN SYNTHETASE"/>
    <property type="match status" value="1"/>
</dbReference>
<dbReference type="SUPFAM" id="SSF52540">
    <property type="entry name" value="P-loop containing nucleoside triphosphate hydrolases"/>
    <property type="match status" value="1"/>
</dbReference>
<comment type="subcellular location">
    <subcellularLocation>
        <location evidence="8">Cytoplasm</location>
    </subcellularLocation>
</comment>
<keyword evidence="3 8" id="KW-0479">Metal-binding</keyword>
<evidence type="ECO:0000256" key="2">
    <source>
        <dbReference type="ARBA" id="ARBA00022598"/>
    </source>
</evidence>
<feature type="binding site" evidence="8">
    <location>
        <begin position="208"/>
        <end position="210"/>
    </location>
    <ligand>
        <name>ATP</name>
        <dbReference type="ChEBI" id="CHEBI:30616"/>
    </ligand>
</feature>
<dbReference type="RefSeq" id="WP_102246966.1">
    <property type="nucleotide sequence ID" value="NZ_CP025682.1"/>
</dbReference>
<proteinExistence type="inferred from homology"/>
<comment type="similarity">
    <text evidence="8">Belongs to the dethiobiotin synthetase family.</text>
</comment>
<feature type="binding site" evidence="8">
    <location>
        <begin position="119"/>
        <end position="122"/>
    </location>
    <ligand>
        <name>ATP</name>
        <dbReference type="ChEBI" id="CHEBI:30616"/>
    </ligand>
</feature>
<protein>
    <recommendedName>
        <fullName evidence="8">ATP-dependent dethiobiotin synthetase BioD</fullName>
        <ecNumber evidence="8">6.3.3.3</ecNumber>
    </recommendedName>
    <alternativeName>
        <fullName evidence="8">DTB synthetase</fullName>
        <shortName evidence="8">DTBS</shortName>
    </alternativeName>
    <alternativeName>
        <fullName evidence="8">Dethiobiotin synthase</fullName>
    </alternativeName>
</protein>
<feature type="binding site" evidence="8">
    <location>
        <begin position="179"/>
        <end position="180"/>
    </location>
    <ligand>
        <name>ATP</name>
        <dbReference type="ChEBI" id="CHEBI:30616"/>
    </ligand>
</feature>
<gene>
    <name evidence="8 9" type="primary">bioD</name>
    <name evidence="9" type="ORF">C0099_08125</name>
</gene>
<comment type="function">
    <text evidence="8">Catalyzes a mechanistically unusual reaction, the ATP-dependent insertion of CO2 between the N7 and N8 nitrogen atoms of 7,8-diaminopelargonic acid (DAPA, also called 7,8-diammoniononanoate) to form a ureido ring.</text>
</comment>
<feature type="active site" evidence="8">
    <location>
        <position position="41"/>
    </location>
</feature>
<comment type="caution">
    <text evidence="8">Lacks conserved residue(s) required for the propagation of feature annotation.</text>
</comment>
<dbReference type="FunFam" id="3.40.50.300:FF:000292">
    <property type="entry name" value="ATP-dependent dethiobiotin synthetase BioD"/>
    <property type="match status" value="1"/>
</dbReference>
<feature type="binding site" evidence="8">
    <location>
        <begin position="16"/>
        <end position="21"/>
    </location>
    <ligand>
        <name>ATP</name>
        <dbReference type="ChEBI" id="CHEBI:30616"/>
    </ligand>
</feature>
<comment type="cofactor">
    <cofactor evidence="8">
        <name>Mg(2+)</name>
        <dbReference type="ChEBI" id="CHEBI:18420"/>
    </cofactor>
</comment>
<dbReference type="GO" id="GO:0005524">
    <property type="term" value="F:ATP binding"/>
    <property type="evidence" value="ECO:0007669"/>
    <property type="project" value="UniProtKB-UniRule"/>
</dbReference>
<dbReference type="NCBIfam" id="TIGR00347">
    <property type="entry name" value="bioD"/>
    <property type="match status" value="1"/>
</dbReference>
<dbReference type="PIRSF" id="PIRSF006755">
    <property type="entry name" value="DTB_synth"/>
    <property type="match status" value="1"/>
</dbReference>
<dbReference type="CDD" id="cd03109">
    <property type="entry name" value="DTBS"/>
    <property type="match status" value="1"/>
</dbReference>
<evidence type="ECO:0000256" key="5">
    <source>
        <dbReference type="ARBA" id="ARBA00022756"/>
    </source>
</evidence>
<dbReference type="Gene3D" id="3.40.50.300">
    <property type="entry name" value="P-loop containing nucleotide triphosphate hydrolases"/>
    <property type="match status" value="1"/>
</dbReference>
<dbReference type="GO" id="GO:0042803">
    <property type="term" value="F:protein homodimerization activity"/>
    <property type="evidence" value="ECO:0007669"/>
    <property type="project" value="UniProtKB-ARBA"/>
</dbReference>
<dbReference type="InterPro" id="IPR027417">
    <property type="entry name" value="P-loop_NTPase"/>
</dbReference>
<evidence type="ECO:0000256" key="7">
    <source>
        <dbReference type="ARBA" id="ARBA00022842"/>
    </source>
</evidence>
<keyword evidence="2 8" id="KW-0436">Ligase</keyword>
<name>A0A2I6S6L9_9RHOO</name>
<keyword evidence="5 8" id="KW-0093">Biotin biosynthesis</keyword>
<dbReference type="AlphaFoldDB" id="A0A2I6S6L9"/>
<dbReference type="EMBL" id="CP025682">
    <property type="protein sequence ID" value="AUN94900.1"/>
    <property type="molecule type" value="Genomic_DNA"/>
</dbReference>
<comment type="subunit">
    <text evidence="8">Homodimer.</text>
</comment>
<comment type="pathway">
    <text evidence="8">Cofactor biosynthesis; biotin biosynthesis; biotin from 7,8-diaminononanoate: step 1/2.</text>
</comment>
<dbReference type="GO" id="GO:0005829">
    <property type="term" value="C:cytosol"/>
    <property type="evidence" value="ECO:0007669"/>
    <property type="project" value="TreeGrafter"/>
</dbReference>
<keyword evidence="1 8" id="KW-0963">Cytoplasm</keyword>
<dbReference type="PANTHER" id="PTHR43210:SF5">
    <property type="entry name" value="DETHIOBIOTIN SYNTHETASE"/>
    <property type="match status" value="1"/>
</dbReference>
<dbReference type="Proteomes" id="UP000242205">
    <property type="component" value="Chromosome"/>
</dbReference>
<feature type="binding site" evidence="8">
    <location>
        <position position="58"/>
    </location>
    <ligand>
        <name>Mg(2+)</name>
        <dbReference type="ChEBI" id="CHEBI:18420"/>
    </ligand>
</feature>
<dbReference type="KEGG" id="atw:C0099_08125"/>
<keyword evidence="6 8" id="KW-0067">ATP-binding</keyword>
<comment type="catalytic activity">
    <reaction evidence="8">
        <text>(7R,8S)-7,8-diammoniononanoate + CO2 + ATP = (4R,5S)-dethiobiotin + ADP + phosphate + 3 H(+)</text>
        <dbReference type="Rhea" id="RHEA:15805"/>
        <dbReference type="ChEBI" id="CHEBI:15378"/>
        <dbReference type="ChEBI" id="CHEBI:16526"/>
        <dbReference type="ChEBI" id="CHEBI:30616"/>
        <dbReference type="ChEBI" id="CHEBI:43474"/>
        <dbReference type="ChEBI" id="CHEBI:149469"/>
        <dbReference type="ChEBI" id="CHEBI:149473"/>
        <dbReference type="ChEBI" id="CHEBI:456216"/>
        <dbReference type="EC" id="6.3.3.3"/>
    </reaction>
</comment>
<evidence type="ECO:0000256" key="6">
    <source>
        <dbReference type="ARBA" id="ARBA00022840"/>
    </source>
</evidence>
<keyword evidence="4 8" id="KW-0547">Nucleotide-binding</keyword>
<dbReference type="OrthoDB" id="9802097at2"/>
<dbReference type="HAMAP" id="MF_00336">
    <property type="entry name" value="BioD"/>
    <property type="match status" value="1"/>
</dbReference>
<dbReference type="Pfam" id="PF13500">
    <property type="entry name" value="AAA_26"/>
    <property type="match status" value="1"/>
</dbReference>
<evidence type="ECO:0000256" key="1">
    <source>
        <dbReference type="ARBA" id="ARBA00022490"/>
    </source>
</evidence>
<evidence type="ECO:0000313" key="9">
    <source>
        <dbReference type="EMBL" id="AUN94900.1"/>
    </source>
</evidence>
<organism evidence="9 10">
    <name type="scientific">Pseudazoarcus pumilus</name>
    <dbReference type="NCBI Taxonomy" id="2067960"/>
    <lineage>
        <taxon>Bacteria</taxon>
        <taxon>Pseudomonadati</taxon>
        <taxon>Pseudomonadota</taxon>
        <taxon>Betaproteobacteria</taxon>
        <taxon>Rhodocyclales</taxon>
        <taxon>Zoogloeaceae</taxon>
        <taxon>Pseudazoarcus</taxon>
    </lineage>
</organism>
<feature type="binding site" evidence="8">
    <location>
        <position position="119"/>
    </location>
    <ligand>
        <name>Mg(2+)</name>
        <dbReference type="ChEBI" id="CHEBI:18420"/>
    </ligand>
</feature>
<sequence length="222" mass="23796">MNTTARAWFITGTDTEIGKTHVACALLHAARRAGLTAFAMKPVAAGADEIDGQRLNEDTARLIAAGSEPLEPAEVTPYCLRSAIAPHIVAHDEGVTFDFARIAHRLDALRARADVVLVEGAGGLLVPLDEARDFADLARHLDLPVILVVGMRLGCINHALLTCEAIATRGLHFAGWVANRVEPYMARFDENLATLEARIRAPLLGVVPHGDPAEPVALRLPD</sequence>
<dbReference type="GO" id="GO:0000287">
    <property type="term" value="F:magnesium ion binding"/>
    <property type="evidence" value="ECO:0007669"/>
    <property type="project" value="UniProtKB-UniRule"/>
</dbReference>
<dbReference type="InterPro" id="IPR004472">
    <property type="entry name" value="DTB_synth_BioD"/>
</dbReference>
<reference evidence="9 10" key="1">
    <citation type="submission" date="2018-01" db="EMBL/GenBank/DDBJ databases">
        <authorList>
            <person name="Fu G.-Y."/>
        </authorList>
    </citation>
    <scope>NUCLEOTIDE SEQUENCE [LARGE SCALE GENOMIC DNA]</scope>
    <source>
        <strain evidence="9 10">SY39</strain>
    </source>
</reference>
<accession>A0A2I6S6L9</accession>
<keyword evidence="7 8" id="KW-0460">Magnesium</keyword>
<evidence type="ECO:0000256" key="8">
    <source>
        <dbReference type="HAMAP-Rule" id="MF_00336"/>
    </source>
</evidence>
<feature type="binding site" evidence="8">
    <location>
        <position position="58"/>
    </location>
    <ligand>
        <name>ATP</name>
        <dbReference type="ChEBI" id="CHEBI:30616"/>
    </ligand>
</feature>
<evidence type="ECO:0000256" key="4">
    <source>
        <dbReference type="ARBA" id="ARBA00022741"/>
    </source>
</evidence>
<dbReference type="EC" id="6.3.3.3" evidence="8"/>